<evidence type="ECO:0000256" key="7">
    <source>
        <dbReference type="ARBA" id="ARBA00023170"/>
    </source>
</evidence>
<dbReference type="InterPro" id="IPR017452">
    <property type="entry name" value="GPCR_Rhodpsn_7TM"/>
</dbReference>
<dbReference type="GO" id="GO:0007204">
    <property type="term" value="P:positive regulation of cytosolic calcium ion concentration"/>
    <property type="evidence" value="ECO:0007669"/>
    <property type="project" value="TreeGrafter"/>
</dbReference>
<feature type="transmembrane region" description="Helical" evidence="10">
    <location>
        <begin position="75"/>
        <end position="96"/>
    </location>
</feature>
<dbReference type="RefSeq" id="XP_054856863.1">
    <property type="nucleotide sequence ID" value="XM_055000888.1"/>
</dbReference>
<keyword evidence="3 10" id="KW-1133">Transmembrane helix</keyword>
<feature type="transmembrane region" description="Helical" evidence="10">
    <location>
        <begin position="251"/>
        <end position="272"/>
    </location>
</feature>
<evidence type="ECO:0000256" key="9">
    <source>
        <dbReference type="ARBA" id="ARBA00023224"/>
    </source>
</evidence>
<dbReference type="GO" id="GO:0016493">
    <property type="term" value="F:C-C chemokine receptor activity"/>
    <property type="evidence" value="ECO:0007669"/>
    <property type="project" value="TreeGrafter"/>
</dbReference>
<feature type="transmembrane region" description="Helical" evidence="10">
    <location>
        <begin position="292"/>
        <end position="314"/>
    </location>
</feature>
<dbReference type="PRINTS" id="PR00241">
    <property type="entry name" value="ANGIOTENSINR"/>
</dbReference>
<dbReference type="GO" id="GO:0006955">
    <property type="term" value="P:immune response"/>
    <property type="evidence" value="ECO:0007669"/>
    <property type="project" value="TreeGrafter"/>
</dbReference>
<dbReference type="PRINTS" id="PR00237">
    <property type="entry name" value="GPCRRHODOPSN"/>
</dbReference>
<feature type="transmembrane region" description="Helical" evidence="10">
    <location>
        <begin position="41"/>
        <end position="63"/>
    </location>
</feature>
<accession>A0AA97LHX8</accession>
<evidence type="ECO:0000256" key="5">
    <source>
        <dbReference type="ARBA" id="ARBA00023136"/>
    </source>
</evidence>
<protein>
    <submittedName>
        <fullName evidence="13">Relaxin-3 receptor 2 isoform X1</fullName>
    </submittedName>
</protein>
<dbReference type="SUPFAM" id="SSF81321">
    <property type="entry name" value="Family A G protein-coupled receptor-like"/>
    <property type="match status" value="1"/>
</dbReference>
<evidence type="ECO:0000256" key="6">
    <source>
        <dbReference type="ARBA" id="ARBA00023157"/>
    </source>
</evidence>
<gene>
    <name evidence="13" type="primary">RXFP4</name>
</gene>
<dbReference type="PANTHER" id="PTHR10489">
    <property type="entry name" value="CELL ADHESION MOLECULE"/>
    <property type="match status" value="1"/>
</dbReference>
<feature type="transmembrane region" description="Helical" evidence="10">
    <location>
        <begin position="209"/>
        <end position="231"/>
    </location>
</feature>
<dbReference type="PANTHER" id="PTHR10489:SF935">
    <property type="entry name" value="RELAXIN FAMILY PEPTIDE RECEPTOR 3.3A1-RELATED"/>
    <property type="match status" value="1"/>
</dbReference>
<evidence type="ECO:0000256" key="2">
    <source>
        <dbReference type="ARBA" id="ARBA00022692"/>
    </source>
</evidence>
<evidence type="ECO:0000256" key="8">
    <source>
        <dbReference type="ARBA" id="ARBA00023180"/>
    </source>
</evidence>
<organism evidence="12 13">
    <name type="scientific">Eublepharis macularius</name>
    <name type="common">Leopard gecko</name>
    <name type="synonym">Cyrtodactylus macularius</name>
    <dbReference type="NCBI Taxonomy" id="481883"/>
    <lineage>
        <taxon>Eukaryota</taxon>
        <taxon>Metazoa</taxon>
        <taxon>Chordata</taxon>
        <taxon>Craniata</taxon>
        <taxon>Vertebrata</taxon>
        <taxon>Euteleostomi</taxon>
        <taxon>Lepidosauria</taxon>
        <taxon>Squamata</taxon>
        <taxon>Bifurcata</taxon>
        <taxon>Gekkota</taxon>
        <taxon>Eublepharidae</taxon>
        <taxon>Eublepharinae</taxon>
        <taxon>Eublepharis</taxon>
    </lineage>
</organism>
<keyword evidence="8" id="KW-0325">Glycoprotein</keyword>
<dbReference type="GO" id="GO:0060326">
    <property type="term" value="P:cell chemotaxis"/>
    <property type="evidence" value="ECO:0007669"/>
    <property type="project" value="TreeGrafter"/>
</dbReference>
<dbReference type="InterPro" id="IPR050119">
    <property type="entry name" value="CCR1-9-like"/>
</dbReference>
<comment type="subcellular location">
    <subcellularLocation>
        <location evidence="1">Membrane</location>
        <topology evidence="1">Multi-pass membrane protein</topology>
    </subcellularLocation>
</comment>
<evidence type="ECO:0000256" key="4">
    <source>
        <dbReference type="ARBA" id="ARBA00023040"/>
    </source>
</evidence>
<proteinExistence type="predicted"/>
<dbReference type="KEGG" id="emc:129344303"/>
<evidence type="ECO:0000313" key="13">
    <source>
        <dbReference type="RefSeq" id="XP_054856863.1"/>
    </source>
</evidence>
<dbReference type="Pfam" id="PF00001">
    <property type="entry name" value="7tm_1"/>
    <property type="match status" value="1"/>
</dbReference>
<feature type="domain" description="G-protein coupled receptors family 1 profile" evidence="11">
    <location>
        <begin position="57"/>
        <end position="312"/>
    </location>
</feature>
<dbReference type="Proteomes" id="UP001190640">
    <property type="component" value="Chromosome 1"/>
</dbReference>
<keyword evidence="5 10" id="KW-0472">Membrane</keyword>
<feature type="transmembrane region" description="Helical" evidence="10">
    <location>
        <begin position="116"/>
        <end position="137"/>
    </location>
</feature>
<dbReference type="GO" id="GO:0019957">
    <property type="term" value="F:C-C chemokine binding"/>
    <property type="evidence" value="ECO:0007669"/>
    <property type="project" value="TreeGrafter"/>
</dbReference>
<reference evidence="13" key="1">
    <citation type="submission" date="2025-08" db="UniProtKB">
        <authorList>
            <consortium name="RefSeq"/>
        </authorList>
    </citation>
    <scope>IDENTIFICATION</scope>
    <source>
        <tissue evidence="13">Blood</tissue>
    </source>
</reference>
<evidence type="ECO:0000256" key="10">
    <source>
        <dbReference type="SAM" id="Phobius"/>
    </source>
</evidence>
<evidence type="ECO:0000256" key="3">
    <source>
        <dbReference type="ARBA" id="ARBA00022989"/>
    </source>
</evidence>
<feature type="transmembrane region" description="Helical" evidence="10">
    <location>
        <begin position="158"/>
        <end position="180"/>
    </location>
</feature>
<keyword evidence="12" id="KW-1185">Reference proteome</keyword>
<dbReference type="CTD" id="339403"/>
<dbReference type="Gene3D" id="1.20.1070.10">
    <property type="entry name" value="Rhodopsin 7-helix transmembrane proteins"/>
    <property type="match status" value="1"/>
</dbReference>
<evidence type="ECO:0000313" key="12">
    <source>
        <dbReference type="Proteomes" id="UP001190640"/>
    </source>
</evidence>
<sequence length="410" mass="45960">MGSGFQGHEGTNISVQHNEFLWGGSDEAVFISSDASFGMRVFITFVYSVVCLLGLLGNGLVMYLIRAQKGRSTPIINIFIFGLAVADFQFSLMLPFWAVETALDFIWPFGKVMCKIIPSLTIISIYANVSLLTALSVTRYWTLASALKAGSAMTPRQAKWITVALWALALGATVPTVMFITVQDIAGVKVCLFKFPTEYGLGIYRLHRVVFTFVIPLGIISASYLLLLRLLKTYQGNGSYSKRQKQVTTTIRLVVSSFFICWFPNHVATIWGVLVKFHLLPIDEAFYFLHNYIFPLTTCLAHASSCLNPVLYCLMRNEFRKAMKETFWKFSKVVSSYWNSSTHKIEEEAVSVVMPLNLSKNPSRKPSGDKENCTFSTFLDLKVKEPKLCTKAQLMPRAELPHDPEIQGAS</sequence>
<dbReference type="PROSITE" id="PS50262">
    <property type="entry name" value="G_PROTEIN_RECEP_F1_2"/>
    <property type="match status" value="1"/>
</dbReference>
<keyword evidence="9" id="KW-0807">Transducer</keyword>
<dbReference type="InterPro" id="IPR000276">
    <property type="entry name" value="GPCR_Rhodpsn"/>
</dbReference>
<keyword evidence="7 13" id="KW-0675">Receptor</keyword>
<keyword evidence="6" id="KW-1015">Disulfide bond</keyword>
<name>A0AA97LHX8_EUBMA</name>
<evidence type="ECO:0000259" key="11">
    <source>
        <dbReference type="PROSITE" id="PS50262"/>
    </source>
</evidence>
<dbReference type="GO" id="GO:0009897">
    <property type="term" value="C:external side of plasma membrane"/>
    <property type="evidence" value="ECO:0007669"/>
    <property type="project" value="TreeGrafter"/>
</dbReference>
<dbReference type="GeneID" id="129344303"/>
<dbReference type="GO" id="GO:0019722">
    <property type="term" value="P:calcium-mediated signaling"/>
    <property type="evidence" value="ECO:0007669"/>
    <property type="project" value="TreeGrafter"/>
</dbReference>
<keyword evidence="4" id="KW-0297">G-protein coupled receptor</keyword>
<dbReference type="AlphaFoldDB" id="A0AA97LHX8"/>
<evidence type="ECO:0000256" key="1">
    <source>
        <dbReference type="ARBA" id="ARBA00004141"/>
    </source>
</evidence>
<keyword evidence="2 10" id="KW-0812">Transmembrane</keyword>
<dbReference type="InterPro" id="IPR000248">
    <property type="entry name" value="ATII_rcpt"/>
</dbReference>